<reference evidence="1 2" key="1">
    <citation type="submission" date="2020-08" db="EMBL/GenBank/DDBJ databases">
        <title>Genomic Encyclopedia of Type Strains, Phase IV (KMG-IV): sequencing the most valuable type-strain genomes for metagenomic binning, comparative biology and taxonomic classification.</title>
        <authorList>
            <person name="Goeker M."/>
        </authorList>
    </citation>
    <scope>NUCLEOTIDE SEQUENCE [LARGE SCALE GENOMIC DNA]</scope>
    <source>
        <strain evidence="1 2">DSM 103570</strain>
    </source>
</reference>
<organism evidence="1 2">
    <name type="scientific">Aurantimonas endophytica</name>
    <dbReference type="NCBI Taxonomy" id="1522175"/>
    <lineage>
        <taxon>Bacteria</taxon>
        <taxon>Pseudomonadati</taxon>
        <taxon>Pseudomonadota</taxon>
        <taxon>Alphaproteobacteria</taxon>
        <taxon>Hyphomicrobiales</taxon>
        <taxon>Aurantimonadaceae</taxon>
        <taxon>Aurantimonas</taxon>
    </lineage>
</organism>
<keyword evidence="2" id="KW-1185">Reference proteome</keyword>
<evidence type="ECO:0000313" key="1">
    <source>
        <dbReference type="EMBL" id="MBB4005656.1"/>
    </source>
</evidence>
<sequence>MLVATTRAPVDDPAFLYSGERGARVSLTDIGVSIPPATVRRVGEVQWPRRLPPDPRTEFAVLRAAPVDISDSRRWMDEHLHAKRNVLIFVHGFNNRYEDSVYRFAQIVHDSGGDVTPVLFTWPSRASVFDYS</sequence>
<name>A0A7W6HIP9_9HYPH</name>
<comment type="caution">
    <text evidence="1">The sequence shown here is derived from an EMBL/GenBank/DDBJ whole genome shotgun (WGS) entry which is preliminary data.</text>
</comment>
<dbReference type="Pfam" id="PF05990">
    <property type="entry name" value="DUF900"/>
    <property type="match status" value="1"/>
</dbReference>
<dbReference type="AlphaFoldDB" id="A0A7W6HIP9"/>
<dbReference type="EMBL" id="JACIEM010000007">
    <property type="protein sequence ID" value="MBB4005656.1"/>
    <property type="molecule type" value="Genomic_DNA"/>
</dbReference>
<gene>
    <name evidence="1" type="ORF">GGR03_004758</name>
</gene>
<dbReference type="InterPro" id="IPR010297">
    <property type="entry name" value="DUF900_hydrolase"/>
</dbReference>
<accession>A0A7W6HIP9</accession>
<proteinExistence type="predicted"/>
<protein>
    <submittedName>
        <fullName evidence="1">Esterase/lipase superfamily enzyme</fullName>
    </submittedName>
</protein>
<evidence type="ECO:0000313" key="2">
    <source>
        <dbReference type="Proteomes" id="UP000588647"/>
    </source>
</evidence>
<dbReference type="Proteomes" id="UP000588647">
    <property type="component" value="Unassembled WGS sequence"/>
</dbReference>